<evidence type="ECO:0000256" key="6">
    <source>
        <dbReference type="ARBA" id="ARBA00023136"/>
    </source>
</evidence>
<feature type="transmembrane region" description="Helical" evidence="8">
    <location>
        <begin position="422"/>
        <end position="442"/>
    </location>
</feature>
<feature type="transmembrane region" description="Helical" evidence="8">
    <location>
        <begin position="454"/>
        <end position="472"/>
    </location>
</feature>
<dbReference type="PANTHER" id="PTHR12289:SF41">
    <property type="entry name" value="FAILED AXON CONNECTIONS-RELATED"/>
    <property type="match status" value="1"/>
</dbReference>
<dbReference type="PANTHER" id="PTHR12289">
    <property type="entry name" value="METAXIN RELATED"/>
    <property type="match status" value="1"/>
</dbReference>
<evidence type="ECO:0000256" key="2">
    <source>
        <dbReference type="ARBA" id="ARBA00022448"/>
    </source>
</evidence>
<evidence type="ECO:0000259" key="9">
    <source>
        <dbReference type="Pfam" id="PF10568"/>
    </source>
</evidence>
<keyword evidence="11" id="KW-1185">Reference proteome</keyword>
<keyword evidence="4" id="KW-0653">Protein transport</keyword>
<reference evidence="10 11" key="1">
    <citation type="submission" date="2024-01" db="EMBL/GenBank/DDBJ databases">
        <authorList>
            <person name="Allen C."/>
            <person name="Tagirdzhanova G."/>
        </authorList>
    </citation>
    <scope>NUCLEOTIDE SEQUENCE [LARGE SCALE GENOMIC DNA]</scope>
    <source>
        <strain evidence="10 11">CBS 573.63</strain>
    </source>
</reference>
<keyword evidence="3" id="KW-1000">Mitochondrion outer membrane</keyword>
<evidence type="ECO:0000256" key="4">
    <source>
        <dbReference type="ARBA" id="ARBA00022927"/>
    </source>
</evidence>
<evidence type="ECO:0000313" key="11">
    <source>
        <dbReference type="Proteomes" id="UP001642501"/>
    </source>
</evidence>
<proteinExistence type="predicted"/>
<evidence type="ECO:0000256" key="7">
    <source>
        <dbReference type="SAM" id="MobiDB-lite"/>
    </source>
</evidence>
<evidence type="ECO:0000256" key="3">
    <source>
        <dbReference type="ARBA" id="ARBA00022787"/>
    </source>
</evidence>
<comment type="caution">
    <text evidence="10">The sequence shown here is derived from an EMBL/GenBank/DDBJ whole genome shotgun (WGS) entry which is preliminary data.</text>
</comment>
<evidence type="ECO:0000256" key="5">
    <source>
        <dbReference type="ARBA" id="ARBA00023128"/>
    </source>
</evidence>
<organism evidence="10 11">
    <name type="scientific">Sporothrix epigloea</name>
    <dbReference type="NCBI Taxonomy" id="1892477"/>
    <lineage>
        <taxon>Eukaryota</taxon>
        <taxon>Fungi</taxon>
        <taxon>Dikarya</taxon>
        <taxon>Ascomycota</taxon>
        <taxon>Pezizomycotina</taxon>
        <taxon>Sordariomycetes</taxon>
        <taxon>Sordariomycetidae</taxon>
        <taxon>Ophiostomatales</taxon>
        <taxon>Ophiostomataceae</taxon>
        <taxon>Sporothrix</taxon>
    </lineage>
</organism>
<gene>
    <name evidence="10" type="ORF">SEPCBS57363_000017</name>
</gene>
<feature type="region of interest" description="Disordered" evidence="7">
    <location>
        <begin position="194"/>
        <end position="213"/>
    </location>
</feature>
<keyword evidence="2" id="KW-0813">Transport</keyword>
<dbReference type="EMBL" id="CAWUOM010000001">
    <property type="protein sequence ID" value="CAK7262430.1"/>
    <property type="molecule type" value="Genomic_DNA"/>
</dbReference>
<dbReference type="InterPro" id="IPR050931">
    <property type="entry name" value="Mito_Protein_Transport_Metaxin"/>
</dbReference>
<evidence type="ECO:0000313" key="10">
    <source>
        <dbReference type="EMBL" id="CAK7262430.1"/>
    </source>
</evidence>
<dbReference type="InterPro" id="IPR019564">
    <property type="entry name" value="Sam37/metaxin_N"/>
</dbReference>
<evidence type="ECO:0000256" key="1">
    <source>
        <dbReference type="ARBA" id="ARBA00004294"/>
    </source>
</evidence>
<keyword evidence="8" id="KW-1133">Transmembrane helix</keyword>
<dbReference type="Proteomes" id="UP001642501">
    <property type="component" value="Unassembled WGS sequence"/>
</dbReference>
<accession>A0ABP0D2G0</accession>
<dbReference type="Pfam" id="PF10568">
    <property type="entry name" value="Tom37"/>
    <property type="match status" value="1"/>
</dbReference>
<evidence type="ECO:0000256" key="8">
    <source>
        <dbReference type="SAM" id="Phobius"/>
    </source>
</evidence>
<name>A0ABP0D2G0_9PEZI</name>
<comment type="subcellular location">
    <subcellularLocation>
        <location evidence="1">Mitochondrion outer membrane</location>
    </subcellularLocation>
</comment>
<keyword evidence="8" id="KW-0812">Transmembrane</keyword>
<feature type="domain" description="Mitochondrial outer membrane transport complex Sam37/metaxin N-terminal" evidence="9">
    <location>
        <begin position="21"/>
        <end position="148"/>
    </location>
</feature>
<keyword evidence="6 8" id="KW-0472">Membrane</keyword>
<keyword evidence="5" id="KW-0496">Mitochondrion</keyword>
<sequence length="475" mass="51103">MSLELHIWGPAFGLPSIDPECLAAVTYLSAAAPRGDWIVAATSPSAVPCTLPALRDTQTGLWVAAGFESLVAFVRAQASSSFIDLDAGLTPIQAADATAYAAFLRAEAAPLLALSLYVSSANWIATTRPAYSRILPFPLTWIEPPAIRASHAASALHLGFSSLDTDHDATDDDEYASPFTAALHAFPDRIRNTVSPQNQHQQRENAKIKAQTPAAKSLSISAAASRVSQVLTPEAKAQIRLDEAARACLSVLAQQKGGRQTFMRDTPDNKVAGTPISTSQLTSLDCLAFGYLALMTTPDVPRTFLRDALRRHHHDLAVFVADMRQACLSSEPVVDTVTKTKAKNSAKSLTQSTRYTNPLWLRTLHGIVHSVPGLSGEWVIWLWRSICIDGKNETTTGSLCDDSDVVFWRRDAIAKAASWQRFWAVSTTLAGAVLFAGTVLGYRRLPPFGARIFVYKRAATSFAGLGAAGALLSSL</sequence>
<protein>
    <recommendedName>
        <fullName evidence="9">Mitochondrial outer membrane transport complex Sam37/metaxin N-terminal domain-containing protein</fullName>
    </recommendedName>
</protein>